<gene>
    <name evidence="1" type="ORF">rsdtw13_10730</name>
</gene>
<name>A0ACB5R9N5_9CLOT</name>
<accession>A0ACB5R9N5</accession>
<comment type="caution">
    <text evidence="1">The sequence shown here is derived from an EMBL/GenBank/DDBJ whole genome shotgun (WGS) entry which is preliminary data.</text>
</comment>
<dbReference type="EMBL" id="BROD01000001">
    <property type="protein sequence ID" value="GKX65815.1"/>
    <property type="molecule type" value="Genomic_DNA"/>
</dbReference>
<protein>
    <submittedName>
        <fullName evidence="1">Uncharacterized protein</fullName>
    </submittedName>
</protein>
<sequence length="1026" mass="120161">MNNDKGIKIQIVEGAELLKSNLEGRIPEIGYKGVFAKSMLFDHMVNLGALDINKTKTRNVVGVTFSYGYDSLEADDRVKNIKNIKKDIKKGNSNINKLEKEIENAKNKIDENDDEITLLELELEELKELETDESKISEKEFKSIENKINTKIIKIGNLRKRIDSYIYDIAINDYCLKFEECTKEKELLDIKDHIKQTDEVRKYLYKNGFKIDYYKYDEKAGEYTDEIEETIWYDFGFRSPSKSRVGDVIFFNREYRDIINKWMMMDLELEVDKDGNVKLVEAEAYKSLVSSHIEGYVYIDPKSILVLNDLNSYGFEENLIMVDTDENNDVVAEVKRGIDKNTLWDGMCCIDESLLGEYKNKGMVVLRHLFFKSCACNTKLVKFLNDHYKENYNTAYIMDKYGRNVKVSDIRVLTTENSIKWEKLMSKDATSYDYWCSKVEENHCMFGICKTTHESKYKVGETIKNRMSYQFTNSFADMSKEEIQELCKDSIDYIMKLKNDDDFFVNHLLRNKSKVNNYEMLAKIYKQNKLFSKSHMFKEVRRKLINKYKETLYNGKLLVEGDNLTVFANIWTILQYAVGLVPYHIVEHDDGSKEYIIDDNYRDETLPVLLNETGDSNNGYSCYAKLFKDKQEICAMRSPHNAPNAIMYYINHKHHLIDDYFNLDNNIIVVNCIKNSLQSAGMGWDEDSDFFFCTVNNIAIEASKKAQKYPTIVNKIEPSKKKYKNTMECLAEVDNLLAKSKRQIGSTSNNAQLALTYYHHIKELYRGTNVGKERIESLLNNVAINAIMAQICIDQSKKIFPIDIEKQIDRLKKELPCDLKPTFWQYTTSITDPEEVEKKLRKKNKVEWDKLKDKEKKERVKAKIKEIKENLIELDCPMDWIIPEINSIKNADKSKQISDSNFLVYYVDKTKSRQTSRKAKEVEKIVEEFNTITNFINANDDFDDEDNILYYNTLYKEYMDKLKDLNINIYVESLLIARALDKDNKYLKSNSYMKTKLLNILYNNNPKRFLSCFKNTKELEEINSLS</sequence>
<reference evidence="1" key="1">
    <citation type="journal article" date="2025" name="Int. J. Syst. Evol. Microbiol.">
        <title>Inconstantimicrobium mannanitabidum sp. nov., a novel member of the family Clostridiaceae isolated from anoxic soil under the treatment of reductive soil disinfestation.</title>
        <authorList>
            <person name="Ueki A."/>
            <person name="Tonouchi A."/>
            <person name="Honma S."/>
            <person name="Kaku N."/>
            <person name="Ueki K."/>
        </authorList>
    </citation>
    <scope>NUCLEOTIDE SEQUENCE</scope>
    <source>
        <strain evidence="1">TW13</strain>
    </source>
</reference>
<proteinExistence type="predicted"/>
<evidence type="ECO:0000313" key="1">
    <source>
        <dbReference type="EMBL" id="GKX65815.1"/>
    </source>
</evidence>
<keyword evidence="2" id="KW-1185">Reference proteome</keyword>
<evidence type="ECO:0000313" key="2">
    <source>
        <dbReference type="Proteomes" id="UP001058074"/>
    </source>
</evidence>
<organism evidence="1 2">
    <name type="scientific">Inconstantimicrobium mannanitabidum</name>
    <dbReference type="NCBI Taxonomy" id="1604901"/>
    <lineage>
        <taxon>Bacteria</taxon>
        <taxon>Bacillati</taxon>
        <taxon>Bacillota</taxon>
        <taxon>Clostridia</taxon>
        <taxon>Eubacteriales</taxon>
        <taxon>Clostridiaceae</taxon>
        <taxon>Inconstantimicrobium</taxon>
    </lineage>
</organism>
<dbReference type="Proteomes" id="UP001058074">
    <property type="component" value="Unassembled WGS sequence"/>
</dbReference>